<evidence type="ECO:0000256" key="11">
    <source>
        <dbReference type="ARBA" id="ARBA00022692"/>
    </source>
</evidence>
<dbReference type="RefSeq" id="WP_216567797.1">
    <property type="nucleotide sequence ID" value="NZ_JAHMHK010000001.1"/>
</dbReference>
<evidence type="ECO:0000256" key="20">
    <source>
        <dbReference type="ARBA" id="ARBA00032253"/>
    </source>
</evidence>
<evidence type="ECO:0000256" key="10">
    <source>
        <dbReference type="ARBA" id="ARBA00022679"/>
    </source>
</evidence>
<keyword evidence="10" id="KW-0808">Transferase</keyword>
<evidence type="ECO:0000256" key="24">
    <source>
        <dbReference type="SAM" id="Phobius"/>
    </source>
</evidence>
<reference evidence="25" key="1">
    <citation type="submission" date="2021-06" db="EMBL/GenBank/DDBJ databases">
        <title>Novel Mycoplasma species detected in California sea lions (Zalophus californianus) from the USA.</title>
        <authorList>
            <person name="Volokhov D.V."/>
            <person name="Furtak V.A."/>
            <person name="Zagorodnyaya T.A."/>
        </authorList>
    </citation>
    <scope>NUCLEOTIDE SEQUENCE [LARGE SCALE GENOMIC DNA]</scope>
    <source>
        <strain evidence="25">CSL 4779</strain>
    </source>
</reference>
<evidence type="ECO:0000256" key="4">
    <source>
        <dbReference type="ARBA" id="ARBA00005189"/>
    </source>
</evidence>
<evidence type="ECO:0000256" key="15">
    <source>
        <dbReference type="ARBA" id="ARBA00023136"/>
    </source>
</evidence>
<dbReference type="PANTHER" id="PTHR46382">
    <property type="entry name" value="PHOSPHATIDATE CYTIDYLYLTRANSFERASE"/>
    <property type="match status" value="1"/>
</dbReference>
<evidence type="ECO:0000256" key="18">
    <source>
        <dbReference type="ARBA" id="ARBA00029893"/>
    </source>
</evidence>
<protein>
    <recommendedName>
        <fullName evidence="7">Phosphatidate cytidylyltransferase</fullName>
        <ecNumber evidence="6">2.7.7.41</ecNumber>
    </recommendedName>
    <alternativeName>
        <fullName evidence="20">CDP-DAG synthase</fullName>
    </alternativeName>
    <alternativeName>
        <fullName evidence="22">CDP-DG synthase</fullName>
    </alternativeName>
    <alternativeName>
        <fullName evidence="18">CDP-diacylglycerol synthase</fullName>
    </alternativeName>
    <alternativeName>
        <fullName evidence="21">CDP-diglyceride pyrophosphorylase</fullName>
    </alternativeName>
    <alternativeName>
        <fullName evidence="23">CDP-diglyceride synthase</fullName>
    </alternativeName>
    <alternativeName>
        <fullName evidence="19">CTP:phosphatidate cytidylyltransferase</fullName>
    </alternativeName>
</protein>
<evidence type="ECO:0000256" key="17">
    <source>
        <dbReference type="ARBA" id="ARBA00023264"/>
    </source>
</evidence>
<comment type="catalytic activity">
    <reaction evidence="1">
        <text>a 1,2-diacyl-sn-glycero-3-phosphate + CTP + H(+) = a CDP-1,2-diacyl-sn-glycerol + diphosphate</text>
        <dbReference type="Rhea" id="RHEA:16229"/>
        <dbReference type="ChEBI" id="CHEBI:15378"/>
        <dbReference type="ChEBI" id="CHEBI:33019"/>
        <dbReference type="ChEBI" id="CHEBI:37563"/>
        <dbReference type="ChEBI" id="CHEBI:58332"/>
        <dbReference type="ChEBI" id="CHEBI:58608"/>
        <dbReference type="EC" id="2.7.7.41"/>
    </reaction>
</comment>
<feature type="transmembrane region" description="Helical" evidence="24">
    <location>
        <begin position="12"/>
        <end position="32"/>
    </location>
</feature>
<keyword evidence="8" id="KW-1003">Cell membrane</keyword>
<evidence type="ECO:0000256" key="12">
    <source>
        <dbReference type="ARBA" id="ARBA00022695"/>
    </source>
</evidence>
<evidence type="ECO:0000256" key="16">
    <source>
        <dbReference type="ARBA" id="ARBA00023209"/>
    </source>
</evidence>
<evidence type="ECO:0000256" key="9">
    <source>
        <dbReference type="ARBA" id="ARBA00022516"/>
    </source>
</evidence>
<evidence type="ECO:0000256" key="21">
    <source>
        <dbReference type="ARBA" id="ARBA00032396"/>
    </source>
</evidence>
<dbReference type="GO" id="GO:0016779">
    <property type="term" value="F:nucleotidyltransferase activity"/>
    <property type="evidence" value="ECO:0007669"/>
    <property type="project" value="UniProtKB-KW"/>
</dbReference>
<dbReference type="EC" id="2.7.7.41" evidence="6"/>
<feature type="transmembrane region" description="Helical" evidence="24">
    <location>
        <begin position="150"/>
        <end position="174"/>
    </location>
</feature>
<evidence type="ECO:0000256" key="3">
    <source>
        <dbReference type="ARBA" id="ARBA00005119"/>
    </source>
</evidence>
<dbReference type="PANTHER" id="PTHR46382:SF1">
    <property type="entry name" value="PHOSPHATIDATE CYTIDYLYLTRANSFERASE"/>
    <property type="match status" value="1"/>
</dbReference>
<sequence>MKKNTLFERIIPGIIIAVVFLGTLIPLSIFSYDYQISRILSFVLIYVIFLTCSWEYFHAQRLKWYWAVTLSLLVSIVVFIPIKDITIPWMTNSRIDNLYPPYPDKVVQLMYYMKLIAIEPIIVIMVILIALAFMIIELFTRKFIKSIDRFARFIFALATIYILAIFTKVMQGFLVYDWKYWVAIGLISAGSDTFGFLFGKLLGKKYFSKAFSPTISPNKTWEGFIGSEVCGAIIAAISVFSLDLFDSISIKIVFSLIAPLFAVAGDLYFSYIKRINGIKDYSKLLRGHGGLLDRIDSISFITILMFLFILINRFTLTA</sequence>
<name>A0ABS6DRS6_9MOLU</name>
<feature type="transmembrane region" description="Helical" evidence="24">
    <location>
        <begin position="64"/>
        <end position="82"/>
    </location>
</feature>
<feature type="transmembrane region" description="Helical" evidence="24">
    <location>
        <begin position="223"/>
        <end position="242"/>
    </location>
</feature>
<evidence type="ECO:0000256" key="1">
    <source>
        <dbReference type="ARBA" id="ARBA00001698"/>
    </source>
</evidence>
<evidence type="ECO:0000256" key="19">
    <source>
        <dbReference type="ARBA" id="ARBA00031825"/>
    </source>
</evidence>
<keyword evidence="12 25" id="KW-0548">Nucleotidyltransferase</keyword>
<organism evidence="25 26">
    <name type="scientific">Mycoplasma zalophidermidis</name>
    <dbReference type="NCBI Taxonomy" id="398174"/>
    <lineage>
        <taxon>Bacteria</taxon>
        <taxon>Bacillati</taxon>
        <taxon>Mycoplasmatota</taxon>
        <taxon>Mollicutes</taxon>
        <taxon>Mycoplasmataceae</taxon>
        <taxon>Mycoplasma</taxon>
    </lineage>
</organism>
<comment type="similarity">
    <text evidence="5">Belongs to the CDS family.</text>
</comment>
<keyword evidence="9" id="KW-0444">Lipid biosynthesis</keyword>
<proteinExistence type="inferred from homology"/>
<evidence type="ECO:0000256" key="8">
    <source>
        <dbReference type="ARBA" id="ARBA00022475"/>
    </source>
</evidence>
<keyword evidence="14" id="KW-0443">Lipid metabolism</keyword>
<evidence type="ECO:0000313" key="26">
    <source>
        <dbReference type="Proteomes" id="UP000812267"/>
    </source>
</evidence>
<keyword evidence="17" id="KW-1208">Phospholipid metabolism</keyword>
<evidence type="ECO:0000256" key="14">
    <source>
        <dbReference type="ARBA" id="ARBA00023098"/>
    </source>
</evidence>
<comment type="pathway">
    <text evidence="3">Phospholipid metabolism; CDP-diacylglycerol biosynthesis; CDP-diacylglycerol from sn-glycerol 3-phosphate: step 3/3.</text>
</comment>
<evidence type="ECO:0000256" key="5">
    <source>
        <dbReference type="ARBA" id="ARBA00010185"/>
    </source>
</evidence>
<comment type="subcellular location">
    <subcellularLocation>
        <location evidence="2">Cell membrane</location>
        <topology evidence="2">Multi-pass membrane protein</topology>
    </subcellularLocation>
</comment>
<keyword evidence="26" id="KW-1185">Reference proteome</keyword>
<feature type="transmembrane region" description="Helical" evidence="24">
    <location>
        <begin position="180"/>
        <end position="202"/>
    </location>
</feature>
<evidence type="ECO:0000256" key="22">
    <source>
        <dbReference type="ARBA" id="ARBA00032743"/>
    </source>
</evidence>
<evidence type="ECO:0000256" key="7">
    <source>
        <dbReference type="ARBA" id="ARBA00019373"/>
    </source>
</evidence>
<keyword evidence="11 24" id="KW-0812">Transmembrane</keyword>
<comment type="pathway">
    <text evidence="4">Lipid metabolism.</text>
</comment>
<comment type="caution">
    <text evidence="25">The sequence shown here is derived from an EMBL/GenBank/DDBJ whole genome shotgun (WGS) entry which is preliminary data.</text>
</comment>
<accession>A0ABS6DRS6</accession>
<dbReference type="Proteomes" id="UP000812267">
    <property type="component" value="Unassembled WGS sequence"/>
</dbReference>
<dbReference type="EMBL" id="JAHMHK010000001">
    <property type="protein sequence ID" value="MBU4693569.1"/>
    <property type="molecule type" value="Genomic_DNA"/>
</dbReference>
<dbReference type="Pfam" id="PF01148">
    <property type="entry name" value="CTP_transf_1"/>
    <property type="match status" value="1"/>
</dbReference>
<feature type="transmembrane region" description="Helical" evidence="24">
    <location>
        <begin position="38"/>
        <end position="57"/>
    </location>
</feature>
<evidence type="ECO:0000256" key="23">
    <source>
        <dbReference type="ARBA" id="ARBA00033406"/>
    </source>
</evidence>
<keyword evidence="15 24" id="KW-0472">Membrane</keyword>
<feature type="transmembrane region" description="Helical" evidence="24">
    <location>
        <begin position="291"/>
        <end position="311"/>
    </location>
</feature>
<feature type="transmembrane region" description="Helical" evidence="24">
    <location>
        <begin position="111"/>
        <end position="138"/>
    </location>
</feature>
<evidence type="ECO:0000256" key="6">
    <source>
        <dbReference type="ARBA" id="ARBA00012487"/>
    </source>
</evidence>
<evidence type="ECO:0000256" key="2">
    <source>
        <dbReference type="ARBA" id="ARBA00004651"/>
    </source>
</evidence>
<evidence type="ECO:0000313" key="25">
    <source>
        <dbReference type="EMBL" id="MBU4693569.1"/>
    </source>
</evidence>
<gene>
    <name evidence="25" type="ORF">KQ878_01570</name>
</gene>
<evidence type="ECO:0000256" key="13">
    <source>
        <dbReference type="ARBA" id="ARBA00022989"/>
    </source>
</evidence>
<keyword evidence="16" id="KW-0594">Phospholipid biosynthesis</keyword>
<feature type="transmembrane region" description="Helical" evidence="24">
    <location>
        <begin position="248"/>
        <end position="271"/>
    </location>
</feature>
<keyword evidence="13 24" id="KW-1133">Transmembrane helix</keyword>